<comment type="caution">
    <text evidence="1">The sequence shown here is derived from an EMBL/GenBank/DDBJ whole genome shotgun (WGS) entry which is preliminary data.</text>
</comment>
<reference evidence="1" key="1">
    <citation type="submission" date="2022-08" db="EMBL/GenBank/DDBJ databases">
        <title>Draft genome sequence of Lysinibacillus sp. strain KH24.</title>
        <authorList>
            <person name="Kanbe H."/>
            <person name="Itoh H."/>
        </authorList>
    </citation>
    <scope>NUCLEOTIDE SEQUENCE</scope>
    <source>
        <strain evidence="1">KH24</strain>
    </source>
</reference>
<dbReference type="Proteomes" id="UP001065593">
    <property type="component" value="Unassembled WGS sequence"/>
</dbReference>
<dbReference type="RefSeq" id="WP_264988210.1">
    <property type="nucleotide sequence ID" value="NZ_BRZA01000002.1"/>
</dbReference>
<dbReference type="PANTHER" id="PTHR33639:SF2">
    <property type="entry name" value="DUF393 DOMAIN-CONTAINING PROTEIN"/>
    <property type="match status" value="1"/>
</dbReference>
<dbReference type="EMBL" id="BRZA01000002">
    <property type="protein sequence ID" value="GLC88446.1"/>
    <property type="molecule type" value="Genomic_DNA"/>
</dbReference>
<keyword evidence="2" id="KW-1185">Reference proteome</keyword>
<accession>A0ABQ5NK41</accession>
<sequence length="131" mass="15287">MKHGIILFDGDCHFCNSSVQFVIKRDHAAYFQFASLQSEIGQRLLTQYHVPKTIDSMVLIEQDHAYIESTAALKICRNLDGGWPVCYAFIIVPAPIRNYFYRLFAKHRYRLFGQTQHCMLPTPSQRQRFLS</sequence>
<evidence type="ECO:0000313" key="1">
    <source>
        <dbReference type="EMBL" id="GLC88446.1"/>
    </source>
</evidence>
<proteinExistence type="predicted"/>
<name>A0ABQ5NK41_9BACI</name>
<dbReference type="InterPro" id="IPR007263">
    <property type="entry name" value="DCC1-like"/>
</dbReference>
<dbReference type="InterPro" id="IPR052927">
    <property type="entry name" value="DCC_oxidoreductase"/>
</dbReference>
<dbReference type="Pfam" id="PF04134">
    <property type="entry name" value="DCC1-like"/>
    <property type="match status" value="1"/>
</dbReference>
<protein>
    <recommendedName>
        <fullName evidence="3">DUF393 domain-containing protein</fullName>
    </recommendedName>
</protein>
<evidence type="ECO:0000313" key="2">
    <source>
        <dbReference type="Proteomes" id="UP001065593"/>
    </source>
</evidence>
<evidence type="ECO:0008006" key="3">
    <source>
        <dbReference type="Google" id="ProtNLM"/>
    </source>
</evidence>
<dbReference type="PANTHER" id="PTHR33639">
    <property type="entry name" value="THIOL-DISULFIDE OXIDOREDUCTASE DCC"/>
    <property type="match status" value="1"/>
</dbReference>
<organism evidence="1 2">
    <name type="scientific">Lysinibacillus piscis</name>
    <dbReference type="NCBI Taxonomy" id="2518931"/>
    <lineage>
        <taxon>Bacteria</taxon>
        <taxon>Bacillati</taxon>
        <taxon>Bacillota</taxon>
        <taxon>Bacilli</taxon>
        <taxon>Bacillales</taxon>
        <taxon>Bacillaceae</taxon>
        <taxon>Lysinibacillus</taxon>
    </lineage>
</organism>
<gene>
    <name evidence="1" type="primary">yuxK</name>
    <name evidence="1" type="ORF">LYSBPC_15730</name>
</gene>